<reference evidence="2" key="1">
    <citation type="submission" date="2013-03" db="EMBL/GenBank/DDBJ databases">
        <title>The Genome Sequence of Anopheles dirus WRAIR2.</title>
        <authorList>
            <consortium name="The Broad Institute Genomics Platform"/>
            <person name="Neafsey D.E."/>
            <person name="Walton C."/>
            <person name="Walker B."/>
            <person name="Young S.K."/>
            <person name="Zeng Q."/>
            <person name="Gargeya S."/>
            <person name="Fitzgerald M."/>
            <person name="Haas B."/>
            <person name="Abouelleil A."/>
            <person name="Allen A.W."/>
            <person name="Alvarado L."/>
            <person name="Arachchi H.M."/>
            <person name="Berlin A.M."/>
            <person name="Chapman S.B."/>
            <person name="Gainer-Dewar J."/>
            <person name="Goldberg J."/>
            <person name="Griggs A."/>
            <person name="Gujja S."/>
            <person name="Hansen M."/>
            <person name="Howarth C."/>
            <person name="Imamovic A."/>
            <person name="Ireland A."/>
            <person name="Larimer J."/>
            <person name="McCowan C."/>
            <person name="Murphy C."/>
            <person name="Pearson M."/>
            <person name="Poon T.W."/>
            <person name="Priest M."/>
            <person name="Roberts A."/>
            <person name="Saif S."/>
            <person name="Shea T."/>
            <person name="Sisk P."/>
            <person name="Sykes S."/>
            <person name="Wortman J."/>
            <person name="Nusbaum C."/>
            <person name="Birren B."/>
        </authorList>
    </citation>
    <scope>NUCLEOTIDE SEQUENCE [LARGE SCALE GENOMIC DNA]</scope>
    <source>
        <strain evidence="2">WRAIR2</strain>
    </source>
</reference>
<dbReference type="VEuPathDB" id="VectorBase:ADIR014524"/>
<reference evidence="1" key="2">
    <citation type="submission" date="2020-05" db="UniProtKB">
        <authorList>
            <consortium name="EnsemblMetazoa"/>
        </authorList>
    </citation>
    <scope>IDENTIFICATION</scope>
    <source>
        <strain evidence="1">WRAIR2</strain>
    </source>
</reference>
<accession>A0A182NXE4</accession>
<organism evidence="1 2">
    <name type="scientific">Anopheles dirus</name>
    <dbReference type="NCBI Taxonomy" id="7168"/>
    <lineage>
        <taxon>Eukaryota</taxon>
        <taxon>Metazoa</taxon>
        <taxon>Ecdysozoa</taxon>
        <taxon>Arthropoda</taxon>
        <taxon>Hexapoda</taxon>
        <taxon>Insecta</taxon>
        <taxon>Pterygota</taxon>
        <taxon>Neoptera</taxon>
        <taxon>Endopterygota</taxon>
        <taxon>Diptera</taxon>
        <taxon>Nematocera</taxon>
        <taxon>Culicoidea</taxon>
        <taxon>Culicidae</taxon>
        <taxon>Anophelinae</taxon>
        <taxon>Anopheles</taxon>
    </lineage>
</organism>
<dbReference type="EnsemblMetazoa" id="ADIR014524-RA">
    <property type="protein sequence ID" value="ADIR014524-PA"/>
    <property type="gene ID" value="ADIR014524"/>
</dbReference>
<sequence length="23" mass="2678">MTDFMPTINGNNNWFQTTHHASI</sequence>
<evidence type="ECO:0000313" key="1">
    <source>
        <dbReference type="EnsemblMetazoa" id="ADIR014524-PA"/>
    </source>
</evidence>
<evidence type="ECO:0000313" key="2">
    <source>
        <dbReference type="Proteomes" id="UP000075884"/>
    </source>
</evidence>
<protein>
    <submittedName>
        <fullName evidence="1">Uncharacterized protein</fullName>
    </submittedName>
</protein>
<name>A0A182NXE4_9DIPT</name>
<proteinExistence type="predicted"/>
<dbReference type="Proteomes" id="UP000075884">
    <property type="component" value="Unassembled WGS sequence"/>
</dbReference>
<keyword evidence="2" id="KW-1185">Reference proteome</keyword>
<dbReference type="AlphaFoldDB" id="A0A182NXE4"/>